<gene>
    <name evidence="5" type="ORF">FE263_14140</name>
</gene>
<dbReference type="RefSeq" id="WP_138326648.1">
    <property type="nucleotide sequence ID" value="NZ_VCDI01000004.1"/>
</dbReference>
<dbReference type="Pfam" id="PF01547">
    <property type="entry name" value="SBP_bac_1"/>
    <property type="match status" value="1"/>
</dbReference>
<dbReference type="EMBL" id="VCDI01000004">
    <property type="protein sequence ID" value="TLU72242.1"/>
    <property type="molecule type" value="Genomic_DNA"/>
</dbReference>
<evidence type="ECO:0000256" key="1">
    <source>
        <dbReference type="ARBA" id="ARBA00008520"/>
    </source>
</evidence>
<evidence type="ECO:0000313" key="6">
    <source>
        <dbReference type="Proteomes" id="UP000305654"/>
    </source>
</evidence>
<proteinExistence type="inferred from homology"/>
<keyword evidence="6" id="KW-1185">Reference proteome</keyword>
<name>A0A5R9J3X1_9PROT</name>
<dbReference type="Gene3D" id="3.40.190.10">
    <property type="entry name" value="Periplasmic binding protein-like II"/>
    <property type="match status" value="2"/>
</dbReference>
<feature type="signal peptide" evidence="4">
    <location>
        <begin position="1"/>
        <end position="27"/>
    </location>
</feature>
<organism evidence="5 6">
    <name type="scientific">Lichenicoccus roseus</name>
    <dbReference type="NCBI Taxonomy" id="2683649"/>
    <lineage>
        <taxon>Bacteria</taxon>
        <taxon>Pseudomonadati</taxon>
        <taxon>Pseudomonadota</taxon>
        <taxon>Alphaproteobacteria</taxon>
        <taxon>Acetobacterales</taxon>
        <taxon>Acetobacteraceae</taxon>
        <taxon>Lichenicoccus</taxon>
    </lineage>
</organism>
<dbReference type="GO" id="GO:0015768">
    <property type="term" value="P:maltose transport"/>
    <property type="evidence" value="ECO:0007669"/>
    <property type="project" value="TreeGrafter"/>
</dbReference>
<evidence type="ECO:0000256" key="4">
    <source>
        <dbReference type="SAM" id="SignalP"/>
    </source>
</evidence>
<reference evidence="5 6" key="1">
    <citation type="submission" date="2019-05" db="EMBL/GenBank/DDBJ databases">
        <authorList>
            <person name="Pankratov T."/>
            <person name="Grouzdev D."/>
        </authorList>
    </citation>
    <scope>NUCLEOTIDE SEQUENCE [LARGE SCALE GENOMIC DNA]</scope>
    <source>
        <strain evidence="5 6">KEBCLARHB70R</strain>
    </source>
</reference>
<keyword evidence="3 4" id="KW-0732">Signal</keyword>
<keyword evidence="2" id="KW-0813">Transport</keyword>
<dbReference type="GO" id="GO:0055052">
    <property type="term" value="C:ATP-binding cassette (ABC) transporter complex, substrate-binding subunit-containing"/>
    <property type="evidence" value="ECO:0007669"/>
    <property type="project" value="TreeGrafter"/>
</dbReference>
<accession>A0A5R9J3X1</accession>
<dbReference type="AlphaFoldDB" id="A0A5R9J3X1"/>
<dbReference type="GO" id="GO:1901982">
    <property type="term" value="F:maltose binding"/>
    <property type="evidence" value="ECO:0007669"/>
    <property type="project" value="TreeGrafter"/>
</dbReference>
<feature type="chain" id="PRO_5024288493" evidence="4">
    <location>
        <begin position="28"/>
        <end position="418"/>
    </location>
</feature>
<sequence>MVGRRILFAALLLGAQVVAGTSGTASAETTLKVWTISWDDVAMSGFKQMIADYEATHPGIHVEEESRGTDEHKAAMRVAINSSAGPDIYYMWGGLGLGGEFANAGASAPLDAAYAQYKWDDRFLPSALGDSRRYKAPQRHGVPFLVHGEGLYYNKALFKRAGITAPPTTYAELTADADKLKAAGIAPIVFGGSVNWHLMRLMDELLETECGAAKHDALTSMQANWATEPCATASFTQMKHWADDYTLKPFMGLADDQAQGLFYAGRAAMILEGDWFVHMIQAHTDISNFGLFLFPTGTGRLYFFSEYFYVSARSQNKAAATAFLDFITSPAEQQKHLGQFGSTSVDKGIDYNGRTQPLDMQWNRTLASTTGTFVNGDQAFPLDVTTEYWRIINAVAIDTMQPAAASAAMQSFIANRHH</sequence>
<dbReference type="PANTHER" id="PTHR30061">
    <property type="entry name" value="MALTOSE-BINDING PERIPLASMIC PROTEIN"/>
    <property type="match status" value="1"/>
</dbReference>
<dbReference type="OrthoDB" id="9798191at2"/>
<evidence type="ECO:0000256" key="2">
    <source>
        <dbReference type="ARBA" id="ARBA00022448"/>
    </source>
</evidence>
<dbReference type="SUPFAM" id="SSF53850">
    <property type="entry name" value="Periplasmic binding protein-like II"/>
    <property type="match status" value="1"/>
</dbReference>
<dbReference type="PANTHER" id="PTHR30061:SF50">
    <property type="entry name" value="MALTOSE_MALTODEXTRIN-BINDING PERIPLASMIC PROTEIN"/>
    <property type="match status" value="1"/>
</dbReference>
<dbReference type="Proteomes" id="UP000305654">
    <property type="component" value="Unassembled WGS sequence"/>
</dbReference>
<evidence type="ECO:0000313" key="5">
    <source>
        <dbReference type="EMBL" id="TLU72242.1"/>
    </source>
</evidence>
<comment type="similarity">
    <text evidence="1">Belongs to the bacterial solute-binding protein 1 family.</text>
</comment>
<protein>
    <submittedName>
        <fullName evidence="5">Carbohydrate ABC transporter substrate-binding protein</fullName>
    </submittedName>
</protein>
<comment type="caution">
    <text evidence="5">The sequence shown here is derived from an EMBL/GenBank/DDBJ whole genome shotgun (WGS) entry which is preliminary data.</text>
</comment>
<dbReference type="GO" id="GO:0042956">
    <property type="term" value="P:maltodextrin transmembrane transport"/>
    <property type="evidence" value="ECO:0007669"/>
    <property type="project" value="TreeGrafter"/>
</dbReference>
<evidence type="ECO:0000256" key="3">
    <source>
        <dbReference type="ARBA" id="ARBA00022729"/>
    </source>
</evidence>
<dbReference type="InterPro" id="IPR006059">
    <property type="entry name" value="SBP"/>
</dbReference>